<dbReference type="OrthoDB" id="9809458at2"/>
<dbReference type="GO" id="GO:0046872">
    <property type="term" value="F:metal ion binding"/>
    <property type="evidence" value="ECO:0007669"/>
    <property type="project" value="UniProtKB-KW"/>
</dbReference>
<evidence type="ECO:0000256" key="9">
    <source>
        <dbReference type="ARBA" id="ARBA00023235"/>
    </source>
</evidence>
<dbReference type="NCBIfam" id="NF002995">
    <property type="entry name" value="PRK03759.1"/>
    <property type="match status" value="1"/>
</dbReference>
<reference evidence="11 12" key="1">
    <citation type="submission" date="2018-04" db="EMBL/GenBank/DDBJ databases">
        <title>Characteristic and Complete Genome Sequencing of A Novel Member of Infective Endocarditis Causative Bacteria: Bergeyella cardium QL-PH.</title>
        <authorList>
            <person name="Pan H."/>
            <person name="Sun E."/>
            <person name="Zhang Y."/>
        </authorList>
    </citation>
    <scope>NUCLEOTIDE SEQUENCE [LARGE SCALE GENOMIC DNA]</scope>
    <source>
        <strain evidence="11 12">HPQL</strain>
    </source>
</reference>
<dbReference type="NCBIfam" id="TIGR02150">
    <property type="entry name" value="IPP_isom_1"/>
    <property type="match status" value="1"/>
</dbReference>
<keyword evidence="8" id="KW-0414">Isoprene biosynthesis</keyword>
<dbReference type="Pfam" id="PF00293">
    <property type="entry name" value="NUDIX"/>
    <property type="match status" value="1"/>
</dbReference>
<evidence type="ECO:0000256" key="4">
    <source>
        <dbReference type="ARBA" id="ARBA00022490"/>
    </source>
</evidence>
<evidence type="ECO:0000256" key="2">
    <source>
        <dbReference type="ARBA" id="ARBA00007579"/>
    </source>
</evidence>
<evidence type="ECO:0000256" key="10">
    <source>
        <dbReference type="NCBIfam" id="TIGR02150"/>
    </source>
</evidence>
<dbReference type="InterPro" id="IPR000086">
    <property type="entry name" value="NUDIX_hydrolase_dom"/>
</dbReference>
<dbReference type="GO" id="GO:0050992">
    <property type="term" value="P:dimethylallyl diphosphate biosynthetic process"/>
    <property type="evidence" value="ECO:0007669"/>
    <property type="project" value="UniProtKB-UniPathway"/>
</dbReference>
<dbReference type="PROSITE" id="PS51462">
    <property type="entry name" value="NUDIX"/>
    <property type="match status" value="1"/>
</dbReference>
<dbReference type="Proteomes" id="UP000464318">
    <property type="component" value="Chromosome"/>
</dbReference>
<organism evidence="11 12">
    <name type="scientific">Bergeyella cardium</name>
    <dbReference type="NCBI Taxonomy" id="1585976"/>
    <lineage>
        <taxon>Bacteria</taxon>
        <taxon>Pseudomonadati</taxon>
        <taxon>Bacteroidota</taxon>
        <taxon>Flavobacteriia</taxon>
        <taxon>Flavobacteriales</taxon>
        <taxon>Weeksellaceae</taxon>
        <taxon>Bergeyella</taxon>
    </lineage>
</organism>
<sequence length="175" mass="20382">MTEFVILVNPQDEVQGLMEKQEAHRKGLLHRAFSVFIFNSDGEMLLQRRASTKYHSPNLWTNAVCSHPREGETYKDAAIRRMKEELGISTEVEKKFHFIYKAEVGGGLWEHELDTVFVGEYNGPFSPNPAEVSELRFVSLDRLSEEISQSPEQFTEWFKIILNEFQQFLLKNKIK</sequence>
<dbReference type="InterPro" id="IPR056375">
    <property type="entry name" value="Idi_bact"/>
</dbReference>
<dbReference type="PIRSF" id="PIRSF018427">
    <property type="entry name" value="Isopntndiph_ism"/>
    <property type="match status" value="1"/>
</dbReference>
<evidence type="ECO:0000256" key="6">
    <source>
        <dbReference type="ARBA" id="ARBA00022842"/>
    </source>
</evidence>
<dbReference type="Gene3D" id="3.90.79.10">
    <property type="entry name" value="Nucleoside Triphosphate Pyrophosphohydrolase"/>
    <property type="match status" value="1"/>
</dbReference>
<evidence type="ECO:0000313" key="11">
    <source>
        <dbReference type="EMBL" id="QHN64764.1"/>
    </source>
</evidence>
<dbReference type="GO" id="GO:0004452">
    <property type="term" value="F:isopentenyl-diphosphate delta-isomerase activity"/>
    <property type="evidence" value="ECO:0007669"/>
    <property type="project" value="UniProtKB-UniRule"/>
</dbReference>
<evidence type="ECO:0000256" key="3">
    <source>
        <dbReference type="ARBA" id="ARBA00012057"/>
    </source>
</evidence>
<dbReference type="CDD" id="cd02885">
    <property type="entry name" value="NUDIX_IPP_Isomerase"/>
    <property type="match status" value="1"/>
</dbReference>
<keyword evidence="6" id="KW-0460">Magnesium</keyword>
<dbReference type="GO" id="GO:0005737">
    <property type="term" value="C:cytoplasm"/>
    <property type="evidence" value="ECO:0007669"/>
    <property type="project" value="TreeGrafter"/>
</dbReference>
<evidence type="ECO:0000256" key="1">
    <source>
        <dbReference type="ARBA" id="ARBA00004826"/>
    </source>
</evidence>
<protein>
    <recommendedName>
        <fullName evidence="3 10">Isopentenyl-diphosphate delta-isomerase</fullName>
        <ecNumber evidence="3 10">5.3.3.2</ecNumber>
    </recommendedName>
</protein>
<accession>A0A6P1QVQ6</accession>
<dbReference type="SUPFAM" id="SSF55811">
    <property type="entry name" value="Nudix"/>
    <property type="match status" value="1"/>
</dbReference>
<gene>
    <name evidence="11" type="ORF">DBX24_02080</name>
</gene>
<dbReference type="KEGG" id="bcad:DBX24_02080"/>
<evidence type="ECO:0000256" key="8">
    <source>
        <dbReference type="ARBA" id="ARBA00023229"/>
    </source>
</evidence>
<dbReference type="InterPro" id="IPR015797">
    <property type="entry name" value="NUDIX_hydrolase-like_dom_sf"/>
</dbReference>
<dbReference type="InterPro" id="IPR011876">
    <property type="entry name" value="IsopentenylPP_isomerase_typ1"/>
</dbReference>
<dbReference type="PANTHER" id="PTHR10885">
    <property type="entry name" value="ISOPENTENYL-DIPHOSPHATE DELTA-ISOMERASE"/>
    <property type="match status" value="1"/>
</dbReference>
<name>A0A6P1QVQ6_9FLAO</name>
<keyword evidence="7" id="KW-0464">Manganese</keyword>
<comment type="pathway">
    <text evidence="1">Isoprenoid biosynthesis; dimethylallyl diphosphate biosynthesis; dimethylallyl diphosphate from isopentenyl diphosphate: step 1/1.</text>
</comment>
<dbReference type="RefSeq" id="WP_120488576.1">
    <property type="nucleotide sequence ID" value="NZ_CP029149.1"/>
</dbReference>
<dbReference type="AlphaFoldDB" id="A0A6P1QVQ6"/>
<evidence type="ECO:0000256" key="5">
    <source>
        <dbReference type="ARBA" id="ARBA00022723"/>
    </source>
</evidence>
<dbReference type="EC" id="5.3.3.2" evidence="3 10"/>
<comment type="similarity">
    <text evidence="2">Belongs to the IPP isomerase type 1 family.</text>
</comment>
<evidence type="ECO:0000313" key="12">
    <source>
        <dbReference type="Proteomes" id="UP000464318"/>
    </source>
</evidence>
<keyword evidence="5" id="KW-0479">Metal-binding</keyword>
<dbReference type="GO" id="GO:0009240">
    <property type="term" value="P:isopentenyl diphosphate biosynthetic process"/>
    <property type="evidence" value="ECO:0007669"/>
    <property type="project" value="TreeGrafter"/>
</dbReference>
<evidence type="ECO:0000256" key="7">
    <source>
        <dbReference type="ARBA" id="ARBA00023211"/>
    </source>
</evidence>
<proteinExistence type="inferred from homology"/>
<dbReference type="EMBL" id="CP029149">
    <property type="protein sequence ID" value="QHN64764.1"/>
    <property type="molecule type" value="Genomic_DNA"/>
</dbReference>
<keyword evidence="4" id="KW-0963">Cytoplasm</keyword>
<keyword evidence="12" id="KW-1185">Reference proteome</keyword>
<dbReference type="HAMAP" id="MF_00202">
    <property type="entry name" value="Idi"/>
    <property type="match status" value="1"/>
</dbReference>
<dbReference type="UniPathway" id="UPA00059">
    <property type="reaction ID" value="UER00104"/>
</dbReference>
<keyword evidence="9 11" id="KW-0413">Isomerase</keyword>
<dbReference type="PANTHER" id="PTHR10885:SF0">
    <property type="entry name" value="ISOPENTENYL-DIPHOSPHATE DELTA-ISOMERASE"/>
    <property type="match status" value="1"/>
</dbReference>